<dbReference type="Gene3D" id="3.40.50.300">
    <property type="entry name" value="P-loop containing nucleotide triphosphate hydrolases"/>
    <property type="match status" value="1"/>
</dbReference>
<dbReference type="EMBL" id="MJEL01000061">
    <property type="protein sequence ID" value="OEH95243.1"/>
    <property type="molecule type" value="Genomic_DNA"/>
</dbReference>
<dbReference type="Proteomes" id="UP000254332">
    <property type="component" value="Unassembled WGS sequence"/>
</dbReference>
<dbReference type="InterPro" id="IPR001482">
    <property type="entry name" value="T2SS/T4SS_dom"/>
</dbReference>
<dbReference type="EMBL" id="UGWP01000002">
    <property type="protein sequence ID" value="SUF54949.1"/>
    <property type="molecule type" value="Genomic_DNA"/>
</dbReference>
<keyword evidence="2" id="KW-0547">Nucleotide-binding</keyword>
<feature type="domain" description="Bacterial type II secretion system protein E" evidence="4">
    <location>
        <begin position="64"/>
        <end position="261"/>
    </location>
</feature>
<dbReference type="GO" id="GO:0016887">
    <property type="term" value="F:ATP hydrolysis activity"/>
    <property type="evidence" value="ECO:0007669"/>
    <property type="project" value="TreeGrafter"/>
</dbReference>
<dbReference type="GO" id="GO:0005524">
    <property type="term" value="F:ATP binding"/>
    <property type="evidence" value="ECO:0007669"/>
    <property type="project" value="UniProtKB-KW"/>
</dbReference>
<dbReference type="InterPro" id="IPR027417">
    <property type="entry name" value="P-loop_NTPase"/>
</dbReference>
<dbReference type="PANTHER" id="PTHR30258:SF2">
    <property type="entry name" value="COMG OPERON PROTEIN 1"/>
    <property type="match status" value="1"/>
</dbReference>
<reference evidence="5" key="1">
    <citation type="submission" date="2016-09" db="EMBL/GenBank/DDBJ databases">
        <title>Whole Genome Sequencing of Salmonella enterica subsp. enterica serovar Nottingham.</title>
        <authorList>
            <person name="Zheng J."/>
            <person name="Wang H."/>
        </authorList>
    </citation>
    <scope>NUCLEOTIDE SEQUENCE [LARGE SCALE GENOMIC DNA]</scope>
    <source>
        <strain evidence="5">CFSAN055411</strain>
    </source>
</reference>
<evidence type="ECO:0000259" key="4">
    <source>
        <dbReference type="Pfam" id="PF00437"/>
    </source>
</evidence>
<dbReference type="Pfam" id="PF00437">
    <property type="entry name" value="T2SSE"/>
    <property type="match status" value="1"/>
</dbReference>
<evidence type="ECO:0000313" key="9">
    <source>
        <dbReference type="Proteomes" id="UP000254332"/>
    </source>
</evidence>
<gene>
    <name evidence="8" type="primary">pilT_3</name>
    <name evidence="6" type="synonym">pilT_2</name>
    <name evidence="5" type="ORF">BH006_07375</name>
    <name evidence="6" type="ORF">NCTC10252_00116</name>
    <name evidence="7" type="ORF">NCTC10718_04845</name>
    <name evidence="8" type="ORF">NCTC10718_04993</name>
</gene>
<dbReference type="GO" id="GO:0005886">
    <property type="term" value="C:plasma membrane"/>
    <property type="evidence" value="ECO:0007669"/>
    <property type="project" value="TreeGrafter"/>
</dbReference>
<protein>
    <submittedName>
        <fullName evidence="5">Conjugal transfer protein</fullName>
    </submittedName>
    <submittedName>
        <fullName evidence="8">Type II secretion system ATP-binding protein</fullName>
    </submittedName>
</protein>
<proteinExistence type="inferred from homology"/>
<dbReference type="Proteomes" id="UP000852880">
    <property type="component" value="Unassembled WGS sequence"/>
</dbReference>
<evidence type="ECO:0000256" key="1">
    <source>
        <dbReference type="ARBA" id="ARBA00006611"/>
    </source>
</evidence>
<comment type="similarity">
    <text evidence="1">Belongs to the GSP E family.</text>
</comment>
<dbReference type="EMBL" id="UGWQ01000003">
    <property type="protein sequence ID" value="SUG27667.1"/>
    <property type="molecule type" value="Genomic_DNA"/>
</dbReference>
<dbReference type="GeneID" id="39691241"/>
<name>A0A379SE38_SALER</name>
<dbReference type="SUPFAM" id="SSF52540">
    <property type="entry name" value="P-loop containing nucleoside triphosphate hydrolases"/>
    <property type="match status" value="1"/>
</dbReference>
<organism evidence="8 9">
    <name type="scientific">Salmonella enterica</name>
    <name type="common">Salmonella choleraesuis</name>
    <dbReference type="NCBI Taxonomy" id="28901"/>
    <lineage>
        <taxon>Bacteria</taxon>
        <taxon>Pseudomonadati</taxon>
        <taxon>Pseudomonadota</taxon>
        <taxon>Gammaproteobacteria</taxon>
        <taxon>Enterobacterales</taxon>
        <taxon>Enterobacteriaceae</taxon>
        <taxon>Salmonella</taxon>
    </lineage>
</organism>
<dbReference type="PANTHER" id="PTHR30258">
    <property type="entry name" value="TYPE II SECRETION SYSTEM PROTEIN GSPE-RELATED"/>
    <property type="match status" value="1"/>
</dbReference>
<keyword evidence="3 8" id="KW-0067">ATP-binding</keyword>
<dbReference type="RefSeq" id="WP_001719579.1">
    <property type="nucleotide sequence ID" value="NZ_JYQZ01000023.1"/>
</dbReference>
<evidence type="ECO:0000313" key="5">
    <source>
        <dbReference type="EMBL" id="OEH95243.1"/>
    </source>
</evidence>
<reference evidence="9 10" key="2">
    <citation type="submission" date="2018-06" db="EMBL/GenBank/DDBJ databases">
        <authorList>
            <consortium name="Pathogen Informatics"/>
            <person name="Doyle S."/>
        </authorList>
    </citation>
    <scope>NUCLEOTIDE SEQUENCE [LARGE SCALE GENOMIC DNA]</scope>
    <source>
        <strain evidence="6 10">NCTC10252</strain>
        <strain evidence="8 9">NCTC10718</strain>
    </source>
</reference>
<evidence type="ECO:0000256" key="2">
    <source>
        <dbReference type="ARBA" id="ARBA00022741"/>
    </source>
</evidence>
<dbReference type="AlphaFoldDB" id="A0A379SE38"/>
<evidence type="ECO:0000313" key="8">
    <source>
        <dbReference type="EMBL" id="SUG27667.1"/>
    </source>
</evidence>
<dbReference type="EMBL" id="UGWQ01000003">
    <property type="protein sequence ID" value="SUG27522.1"/>
    <property type="molecule type" value="Genomic_DNA"/>
</dbReference>
<evidence type="ECO:0000313" key="6">
    <source>
        <dbReference type="EMBL" id="SUF54949.1"/>
    </source>
</evidence>
<sequence>MDTLNNLSFIDLILGRDYAEIKGLKGATSFLSDLPDTYSIDAQNLKNECEKIHKESGKTEFSLRYNNRIYRITVLSSVFDGVSFVIRQTPEHIVDFSEISFSTDLRRSIELKGATGLCLIAGEMGCGKTTTAASVLKRRIETTGGLGVSIEDPIETLLNGRHGHGRCMQMEVGQYETYASATKKAWRTGASCLLLGEIRDSHTAHEVLKASLTMFVVSTIHASSVFDAIDRYVMFCEEVNPNAKQNIANTLFIIAHQRMSSVIRNGEITGRNIDISGYNLVHCNQSNSIKSKIIQGNYNALADEFSGMVYTFKGANS</sequence>
<evidence type="ECO:0000313" key="10">
    <source>
        <dbReference type="Proteomes" id="UP000254597"/>
    </source>
</evidence>
<evidence type="ECO:0000256" key="3">
    <source>
        <dbReference type="ARBA" id="ARBA00022840"/>
    </source>
</evidence>
<evidence type="ECO:0000313" key="7">
    <source>
        <dbReference type="EMBL" id="SUG27522.1"/>
    </source>
</evidence>
<accession>A0A379SE38</accession>
<dbReference type="Proteomes" id="UP000254597">
    <property type="component" value="Unassembled WGS sequence"/>
</dbReference>